<feature type="modified residue" description="4-aspartylphosphate" evidence="1">
    <location>
        <position position="56"/>
    </location>
</feature>
<dbReference type="Proteomes" id="UP001302349">
    <property type="component" value="Chromosome"/>
</dbReference>
<dbReference type="InterPro" id="IPR046947">
    <property type="entry name" value="LytR-like"/>
</dbReference>
<feature type="domain" description="HTH LytTR-type" evidence="3">
    <location>
        <begin position="156"/>
        <end position="259"/>
    </location>
</feature>
<proteinExistence type="predicted"/>
<dbReference type="PANTHER" id="PTHR37299:SF1">
    <property type="entry name" value="STAGE 0 SPORULATION PROTEIN A HOMOLOG"/>
    <property type="match status" value="1"/>
</dbReference>
<dbReference type="RefSeq" id="WP_317491483.1">
    <property type="nucleotide sequence ID" value="NZ_CP136051.1"/>
</dbReference>
<dbReference type="InterPro" id="IPR011006">
    <property type="entry name" value="CheY-like_superfamily"/>
</dbReference>
<dbReference type="PROSITE" id="PS50930">
    <property type="entry name" value="HTH_LYTTR"/>
    <property type="match status" value="1"/>
</dbReference>
<evidence type="ECO:0000259" key="3">
    <source>
        <dbReference type="PROSITE" id="PS50930"/>
    </source>
</evidence>
<keyword evidence="5" id="KW-1185">Reference proteome</keyword>
<evidence type="ECO:0000313" key="4">
    <source>
        <dbReference type="EMBL" id="WOK08852.1"/>
    </source>
</evidence>
<reference evidence="4 5" key="1">
    <citation type="journal article" date="2023" name="Microbiol. Resour. Announc.">
        <title>Complete Genome Sequence of Imperialibacter roseus strain P4T.</title>
        <authorList>
            <person name="Tizabi D.R."/>
            <person name="Bachvaroff T."/>
            <person name="Hill R.T."/>
        </authorList>
    </citation>
    <scope>NUCLEOTIDE SEQUENCE [LARGE SCALE GENOMIC DNA]</scope>
    <source>
        <strain evidence="4 5">P4T</strain>
    </source>
</reference>
<protein>
    <submittedName>
        <fullName evidence="4">LytTR family DNA-binding domain-containing protein</fullName>
    </submittedName>
</protein>
<dbReference type="InterPro" id="IPR007492">
    <property type="entry name" value="LytTR_DNA-bd_dom"/>
</dbReference>
<gene>
    <name evidence="4" type="ORF">RT717_09410</name>
</gene>
<name>A0ABZ0IUX9_9BACT</name>
<dbReference type="EMBL" id="CP136051">
    <property type="protein sequence ID" value="WOK08852.1"/>
    <property type="molecule type" value="Genomic_DNA"/>
</dbReference>
<evidence type="ECO:0000256" key="1">
    <source>
        <dbReference type="PROSITE-ProRule" id="PRU00169"/>
    </source>
</evidence>
<organism evidence="4 5">
    <name type="scientific">Imperialibacter roseus</name>
    <dbReference type="NCBI Taxonomy" id="1324217"/>
    <lineage>
        <taxon>Bacteria</taxon>
        <taxon>Pseudomonadati</taxon>
        <taxon>Bacteroidota</taxon>
        <taxon>Cytophagia</taxon>
        <taxon>Cytophagales</taxon>
        <taxon>Flammeovirgaceae</taxon>
        <taxon>Imperialibacter</taxon>
    </lineage>
</organism>
<dbReference type="SUPFAM" id="SSF52172">
    <property type="entry name" value="CheY-like"/>
    <property type="match status" value="1"/>
</dbReference>
<keyword evidence="1" id="KW-0597">Phosphoprotein</keyword>
<dbReference type="PROSITE" id="PS50110">
    <property type="entry name" value="RESPONSE_REGULATORY"/>
    <property type="match status" value="1"/>
</dbReference>
<accession>A0ABZ0IUX9</accession>
<dbReference type="Gene3D" id="3.40.50.2300">
    <property type="match status" value="1"/>
</dbReference>
<keyword evidence="4" id="KW-0238">DNA-binding</keyword>
<dbReference type="Pfam" id="PF04397">
    <property type="entry name" value="LytTR"/>
    <property type="match status" value="1"/>
</dbReference>
<dbReference type="InterPro" id="IPR001789">
    <property type="entry name" value="Sig_transdc_resp-reg_receiver"/>
</dbReference>
<sequence>MKRVRCLIVDDEKEAREGLFLMLKAYEQLEVVGICANGLDAITQIDTLRPDLVFLDIQMPQVNGFEVVNSLEPPLPAFVFITAFDEYALKAFEVHALDYLLKPFTKERLDEAVAHVSLFLDKGTGAPKEIRQIAKLSTDNARSDSVVNSDGLSGKLVIKADGRLYFIEWASIIWIQAYDYYVKVHTKDKYYLVRESMKKIEARLPETTFLRVHKSSIVNTSYIHSIESVGNNDHLITLQSGVKVKSSRSYSASLQKWMN</sequence>
<evidence type="ECO:0000313" key="5">
    <source>
        <dbReference type="Proteomes" id="UP001302349"/>
    </source>
</evidence>
<dbReference type="SMART" id="SM00850">
    <property type="entry name" value="LytTR"/>
    <property type="match status" value="1"/>
</dbReference>
<dbReference type="PANTHER" id="PTHR37299">
    <property type="entry name" value="TRANSCRIPTIONAL REGULATOR-RELATED"/>
    <property type="match status" value="1"/>
</dbReference>
<feature type="domain" description="Response regulatory" evidence="2">
    <location>
        <begin position="5"/>
        <end position="117"/>
    </location>
</feature>
<dbReference type="Pfam" id="PF00072">
    <property type="entry name" value="Response_reg"/>
    <property type="match status" value="1"/>
</dbReference>
<evidence type="ECO:0000259" key="2">
    <source>
        <dbReference type="PROSITE" id="PS50110"/>
    </source>
</evidence>
<dbReference type="Gene3D" id="2.40.50.1020">
    <property type="entry name" value="LytTr DNA-binding domain"/>
    <property type="match status" value="1"/>
</dbReference>
<dbReference type="GO" id="GO:0003677">
    <property type="term" value="F:DNA binding"/>
    <property type="evidence" value="ECO:0007669"/>
    <property type="project" value="UniProtKB-KW"/>
</dbReference>
<dbReference type="SMART" id="SM00448">
    <property type="entry name" value="REC"/>
    <property type="match status" value="1"/>
</dbReference>